<dbReference type="InterPro" id="IPR000184">
    <property type="entry name" value="Bac_surfAg_D15"/>
</dbReference>
<dbReference type="PROSITE" id="PS51779">
    <property type="entry name" value="POTRA"/>
    <property type="match status" value="1"/>
</dbReference>
<organism evidence="5 6">
    <name type="scientific">Roseibium aggregatum</name>
    <dbReference type="NCBI Taxonomy" id="187304"/>
    <lineage>
        <taxon>Bacteria</taxon>
        <taxon>Pseudomonadati</taxon>
        <taxon>Pseudomonadota</taxon>
        <taxon>Alphaproteobacteria</taxon>
        <taxon>Hyphomicrobiales</taxon>
        <taxon>Stappiaceae</taxon>
        <taxon>Roseibium</taxon>
    </lineage>
</organism>
<dbReference type="Pfam" id="PF07244">
    <property type="entry name" value="POTRA"/>
    <property type="match status" value="1"/>
</dbReference>
<dbReference type="AlphaFoldDB" id="A0A926NX74"/>
<comment type="caution">
    <text evidence="5">The sequence shown here is derived from an EMBL/GenBank/DDBJ whole genome shotgun (WGS) entry which is preliminary data.</text>
</comment>
<gene>
    <name evidence="5" type="ORF">HK439_04115</name>
</gene>
<proteinExistence type="predicted"/>
<dbReference type="Pfam" id="PF01103">
    <property type="entry name" value="Omp85"/>
    <property type="match status" value="1"/>
</dbReference>
<dbReference type="InterPro" id="IPR010827">
    <property type="entry name" value="BamA/TamA_POTRA"/>
</dbReference>
<evidence type="ECO:0000256" key="3">
    <source>
        <dbReference type="ARBA" id="ARBA00023136"/>
    </source>
</evidence>
<dbReference type="GO" id="GO:0019867">
    <property type="term" value="C:outer membrane"/>
    <property type="evidence" value="ECO:0007669"/>
    <property type="project" value="InterPro"/>
</dbReference>
<dbReference type="Gene3D" id="2.40.160.50">
    <property type="entry name" value="membrane protein fhac: a member of the omp85/tpsb transporter family"/>
    <property type="match status" value="1"/>
</dbReference>
<dbReference type="PANTHER" id="PTHR12815:SF42">
    <property type="entry name" value="BACTERIAL SURFACE ANTIGEN (D15) DOMAIN-CONTAINING PROTEIN"/>
    <property type="match status" value="1"/>
</dbReference>
<accession>A0A926NX74</accession>
<feature type="domain" description="POTRA" evidence="4">
    <location>
        <begin position="249"/>
        <end position="323"/>
    </location>
</feature>
<evidence type="ECO:0000256" key="2">
    <source>
        <dbReference type="ARBA" id="ARBA00022452"/>
    </source>
</evidence>
<dbReference type="Proteomes" id="UP000598467">
    <property type="component" value="Unassembled WGS sequence"/>
</dbReference>
<name>A0A926NX74_9HYPH</name>
<dbReference type="InterPro" id="IPR034746">
    <property type="entry name" value="POTRA"/>
</dbReference>
<evidence type="ECO:0000313" key="5">
    <source>
        <dbReference type="EMBL" id="MBD1545433.1"/>
    </source>
</evidence>
<protein>
    <submittedName>
        <fullName evidence="5">Outer membrane protein assembly factor</fullName>
    </submittedName>
</protein>
<evidence type="ECO:0000259" key="4">
    <source>
        <dbReference type="PROSITE" id="PS51779"/>
    </source>
</evidence>
<dbReference type="InterPro" id="IPR039910">
    <property type="entry name" value="D15-like"/>
</dbReference>
<dbReference type="Gene3D" id="3.10.20.310">
    <property type="entry name" value="membrane protein fhac"/>
    <property type="match status" value="1"/>
</dbReference>
<keyword evidence="2" id="KW-1134">Transmembrane beta strand</keyword>
<keyword evidence="3" id="KW-0472">Membrane</keyword>
<keyword evidence="2" id="KW-0812">Transmembrane</keyword>
<evidence type="ECO:0000313" key="6">
    <source>
        <dbReference type="Proteomes" id="UP000598467"/>
    </source>
</evidence>
<reference evidence="5" key="1">
    <citation type="submission" date="2020-05" db="EMBL/GenBank/DDBJ databases">
        <title>Identification of trans-AT polyketide cluster in two marine bacteria, producers of a novel glutaramide-containing polyketide sesbanimide D and analogs.</title>
        <authorList>
            <person name="Kacar D."/>
            <person name="Rodriguez P."/>
            <person name="Canedo L."/>
            <person name="Gonzalez E."/>
            <person name="Galan B."/>
            <person name="De La Calle F."/>
            <person name="Garcia J.L."/>
        </authorList>
    </citation>
    <scope>NUCLEOTIDE SEQUENCE</scope>
    <source>
        <strain evidence="5">PHM038</strain>
    </source>
</reference>
<dbReference type="PANTHER" id="PTHR12815">
    <property type="entry name" value="SORTING AND ASSEMBLY MACHINERY SAMM50 PROTEIN FAMILY MEMBER"/>
    <property type="match status" value="1"/>
</dbReference>
<comment type="subcellular location">
    <subcellularLocation>
        <location evidence="1">Membrane</location>
    </subcellularLocation>
</comment>
<evidence type="ECO:0000256" key="1">
    <source>
        <dbReference type="ARBA" id="ARBA00004370"/>
    </source>
</evidence>
<dbReference type="EMBL" id="JABFCZ010000004">
    <property type="protein sequence ID" value="MBD1545433.1"/>
    <property type="molecule type" value="Genomic_DNA"/>
</dbReference>
<sequence length="648" mass="69701">MKRLQGRARKIRADKIAATFLTIAAVFCGGWIFVSSAQAFEIFGYKFFEGDQPEVVNQVPDPLPYTATITVSGGDKDLEKALMETSQLIQQEDTPPSGSPGLISRALGDQQQLIALLYVKGLYGGTVNIDIAGKSLETAVEAGEVSRRVTPVPVVIRVETGPQFHFGTVSVRRQASDGVPAETLDPAKYGLVTGEPALSDKILQAESRIVSDLKDQGYPLAKIADRSVVADHATSRLDVAISANPGPPATFGHVTVQGAKRTKVDFIIRQAEIEPGSRYDPEILRRAAKRLRDLGIFASVRVIEADRLDTGGSLPIMIEVSERKRHVIGGGGTISSVDGLGLEAYWRHRNLFGEGETLSLEGSVGRIINGDYGAMEYSGQVVFTKPGVFGPATSFSATLGAKRENPETYESRSVYGSMKLTNRPTDKLTYDVGTEVEYSRESDALGTGHYALFGVFGNITYDSRDSIVNPTRGFRATLHAEPAYDAETGGVMGFTKASLSTYWSLNGSDRFVLANRIAGGSIISPHLADIAPSRRYYVGGGGSVRGYAYRNVGPRVAGEVIGGRSFFETSTEIRTRITETFGVVGFVDAGAAYNSQFPDFSEELKVGVGAGLRYFSPIGPLRLDVAVPLSPEKNDPNFAVYVGLSQAF</sequence>